<evidence type="ECO:0000313" key="2">
    <source>
        <dbReference type="Proteomes" id="UP000790580"/>
    </source>
</evidence>
<evidence type="ECO:0000313" key="1">
    <source>
        <dbReference type="EMBL" id="MBU9720704.1"/>
    </source>
</evidence>
<dbReference type="Proteomes" id="UP000790580">
    <property type="component" value="Unassembled WGS sequence"/>
</dbReference>
<sequence length="44" mass="4343">MLIGASFSSLIDGGGVFGISFGCSFTGCSFTGCSFTASFFEGAA</sequence>
<protein>
    <submittedName>
        <fullName evidence="1">Pentapeptide repeat-containing protein</fullName>
    </submittedName>
</protein>
<proteinExistence type="predicted"/>
<reference evidence="1 2" key="1">
    <citation type="submission" date="2021-06" db="EMBL/GenBank/DDBJ databases">
        <title>Bacillus sp. RD4P76, an endophyte from a halophyte.</title>
        <authorList>
            <person name="Sun J.-Q."/>
        </authorList>
    </citation>
    <scope>NUCLEOTIDE SEQUENCE [LARGE SCALE GENOMIC DNA]</scope>
    <source>
        <strain evidence="1 2">JCM 17098</strain>
    </source>
</reference>
<accession>A0ABS6JSM1</accession>
<comment type="caution">
    <text evidence="1">The sequence shown here is derived from an EMBL/GenBank/DDBJ whole genome shotgun (WGS) entry which is preliminary data.</text>
</comment>
<keyword evidence="2" id="KW-1185">Reference proteome</keyword>
<dbReference type="EMBL" id="JAHQCR010000021">
    <property type="protein sequence ID" value="MBU9720704.1"/>
    <property type="molecule type" value="Genomic_DNA"/>
</dbReference>
<gene>
    <name evidence="1" type="ORF">KS407_04490</name>
</gene>
<organism evidence="1 2">
    <name type="scientific">Evansella alkalicola</name>
    <dbReference type="NCBI Taxonomy" id="745819"/>
    <lineage>
        <taxon>Bacteria</taxon>
        <taxon>Bacillati</taxon>
        <taxon>Bacillota</taxon>
        <taxon>Bacilli</taxon>
        <taxon>Bacillales</taxon>
        <taxon>Bacillaceae</taxon>
        <taxon>Evansella</taxon>
    </lineage>
</organism>
<name>A0ABS6JSM1_9BACI</name>